<dbReference type="Proteomes" id="UP000789831">
    <property type="component" value="Unassembled WGS sequence"/>
</dbReference>
<reference evidence="3" key="1">
    <citation type="submission" date="2021-06" db="EMBL/GenBank/DDBJ databases">
        <authorList>
            <person name="Kallberg Y."/>
            <person name="Tangrot J."/>
            <person name="Rosling A."/>
        </authorList>
    </citation>
    <scope>NUCLEOTIDE SEQUENCE</scope>
    <source>
        <strain evidence="3">MT106</strain>
    </source>
</reference>
<proteinExistence type="predicted"/>
<dbReference type="PROSITE" id="PS50195">
    <property type="entry name" value="PX"/>
    <property type="match status" value="1"/>
</dbReference>
<name>A0A9N9H479_9GLOM</name>
<protein>
    <submittedName>
        <fullName evidence="3">5213_t:CDS:1</fullName>
    </submittedName>
</protein>
<dbReference type="GO" id="GO:0005768">
    <property type="term" value="C:endosome"/>
    <property type="evidence" value="ECO:0007669"/>
    <property type="project" value="TreeGrafter"/>
</dbReference>
<dbReference type="Pfam" id="PF00787">
    <property type="entry name" value="PX"/>
    <property type="match status" value="1"/>
</dbReference>
<gene>
    <name evidence="3" type="ORF">AGERDE_LOCUS11264</name>
</gene>
<evidence type="ECO:0000259" key="2">
    <source>
        <dbReference type="PROSITE" id="PS50195"/>
    </source>
</evidence>
<dbReference type="EMBL" id="CAJVPL010004441">
    <property type="protein sequence ID" value="CAG8647600.1"/>
    <property type="molecule type" value="Genomic_DNA"/>
</dbReference>
<dbReference type="PANTHER" id="PTHR10555:SF170">
    <property type="entry name" value="FI18122P1"/>
    <property type="match status" value="1"/>
</dbReference>
<dbReference type="AlphaFoldDB" id="A0A9N9H479"/>
<evidence type="ECO:0000313" key="4">
    <source>
        <dbReference type="Proteomes" id="UP000789831"/>
    </source>
</evidence>
<dbReference type="OrthoDB" id="120967at2759"/>
<feature type="region of interest" description="Disordered" evidence="1">
    <location>
        <begin position="169"/>
        <end position="188"/>
    </location>
</feature>
<evidence type="ECO:0000313" key="3">
    <source>
        <dbReference type="EMBL" id="CAG8647600.1"/>
    </source>
</evidence>
<dbReference type="PANTHER" id="PTHR10555">
    <property type="entry name" value="SORTING NEXIN"/>
    <property type="match status" value="1"/>
</dbReference>
<dbReference type="InterPro" id="IPR036871">
    <property type="entry name" value="PX_dom_sf"/>
</dbReference>
<feature type="domain" description="PX" evidence="2">
    <location>
        <begin position="33"/>
        <end position="155"/>
    </location>
</feature>
<dbReference type="SMART" id="SM00312">
    <property type="entry name" value="PX"/>
    <property type="match status" value="1"/>
</dbReference>
<organism evidence="3 4">
    <name type="scientific">Ambispora gerdemannii</name>
    <dbReference type="NCBI Taxonomy" id="144530"/>
    <lineage>
        <taxon>Eukaryota</taxon>
        <taxon>Fungi</taxon>
        <taxon>Fungi incertae sedis</taxon>
        <taxon>Mucoromycota</taxon>
        <taxon>Glomeromycotina</taxon>
        <taxon>Glomeromycetes</taxon>
        <taxon>Archaeosporales</taxon>
        <taxon>Ambisporaceae</taxon>
        <taxon>Ambispora</taxon>
    </lineage>
</organism>
<dbReference type="InterPro" id="IPR001683">
    <property type="entry name" value="PX_dom"/>
</dbReference>
<dbReference type="GO" id="GO:0035091">
    <property type="term" value="F:phosphatidylinositol binding"/>
    <property type="evidence" value="ECO:0007669"/>
    <property type="project" value="InterPro"/>
</dbReference>
<comment type="caution">
    <text evidence="3">The sequence shown here is derived from an EMBL/GenBank/DDBJ whole genome shotgun (WGS) entry which is preliminary data.</text>
</comment>
<dbReference type="Gene3D" id="3.30.1520.10">
    <property type="entry name" value="Phox-like domain"/>
    <property type="match status" value="1"/>
</dbReference>
<dbReference type="SUPFAM" id="SSF64268">
    <property type="entry name" value="PX domain"/>
    <property type="match status" value="1"/>
</dbReference>
<accession>A0A9N9H479</accession>
<keyword evidence="4" id="KW-1185">Reference proteome</keyword>
<evidence type="ECO:0000256" key="1">
    <source>
        <dbReference type="SAM" id="MobiDB-lite"/>
    </source>
</evidence>
<sequence length="235" mass="27351">MSSPQKNALHYSKYDLTNREGIAPPPYKRLIQSVTVDSWVTKFGGPFCWSTFTEYHITTVFKTDNGSIGEAVTRKRYSEFLAFYQKLAAKYGWIRLPPFPDKQYFGNNNPEFIEKRRLELTRFLQTLTEWRDNDVDVVSFLKIAPENIIKNNDDHSTNKIPKRGCLRNNNSLCTPPASPTPSSDVNKEADVVVDSETMKQRRVSWDNKVEVYILKIEPYFFHKGHHQLMFADMRS</sequence>
<dbReference type="CDD" id="cd06093">
    <property type="entry name" value="PX_domain"/>
    <property type="match status" value="1"/>
</dbReference>